<organism evidence="2 3">
    <name type="scientific">Bacillus spizizenii</name>
    <name type="common">Bacillus subtilis subsp. spizizenii</name>
    <dbReference type="NCBI Taxonomy" id="96241"/>
    <lineage>
        <taxon>Bacteria</taxon>
        <taxon>Bacillati</taxon>
        <taxon>Bacillota</taxon>
        <taxon>Bacilli</taxon>
        <taxon>Bacillales</taxon>
        <taxon>Bacillaceae</taxon>
        <taxon>Bacillus</taxon>
    </lineage>
</organism>
<dbReference type="AlphaFoldDB" id="A0A9Q4DMF5"/>
<gene>
    <name evidence="2" type="ORF">MOC45_05925</name>
</gene>
<reference evidence="2" key="1">
    <citation type="submission" date="2022-02" db="EMBL/GenBank/DDBJ databases">
        <title>Crop Bioprotection Bacillus Genome Sequencing.</title>
        <authorList>
            <person name="Dunlap C."/>
        </authorList>
    </citation>
    <scope>NUCLEOTIDE SEQUENCE</scope>
    <source>
        <strain evidence="2">M18B4</strain>
    </source>
</reference>
<dbReference type="InterPro" id="IPR018958">
    <property type="entry name" value="Knr4/Smi1-like_dom"/>
</dbReference>
<protein>
    <submittedName>
        <fullName evidence="2">SMI1/KNR4 family protein</fullName>
    </submittedName>
</protein>
<dbReference type="InterPro" id="IPR037883">
    <property type="entry name" value="Knr4/Smi1-like_sf"/>
</dbReference>
<sequence>MDIIKKIEELYHEDHRKLRTGTILYGNVNDGIWHTTIHAPLNLNDLKELNCEISNIQGQLPASYQNFLMKTNGAYLFDLIHITGKSRNQKGMSHEEKIHEPRYLEEFLKDFTLSKKGKALLENYFFFAESYVNGTVYAFDKDEHVIEFTDGRYKKIREFESLDVLLARVFETGSEDYRQRNFLEF</sequence>
<dbReference type="Proteomes" id="UP001070352">
    <property type="component" value="Unassembled WGS sequence"/>
</dbReference>
<name>A0A9Q4DMF5_BACSC</name>
<dbReference type="SUPFAM" id="SSF160631">
    <property type="entry name" value="SMI1/KNR4-like"/>
    <property type="match status" value="1"/>
</dbReference>
<proteinExistence type="predicted"/>
<dbReference type="EMBL" id="JALANJ010000007">
    <property type="protein sequence ID" value="MCY8120146.1"/>
    <property type="molecule type" value="Genomic_DNA"/>
</dbReference>
<comment type="caution">
    <text evidence="2">The sequence shown here is derived from an EMBL/GenBank/DDBJ whole genome shotgun (WGS) entry which is preliminary data.</text>
</comment>
<dbReference type="Gene3D" id="3.40.1580.10">
    <property type="entry name" value="SMI1/KNR4-like"/>
    <property type="match status" value="1"/>
</dbReference>
<evidence type="ECO:0000313" key="2">
    <source>
        <dbReference type="EMBL" id="MCY8120146.1"/>
    </source>
</evidence>
<evidence type="ECO:0000313" key="3">
    <source>
        <dbReference type="Proteomes" id="UP001070352"/>
    </source>
</evidence>
<feature type="domain" description="Knr4/Smi1-like" evidence="1">
    <location>
        <begin position="58"/>
        <end position="167"/>
    </location>
</feature>
<dbReference type="Pfam" id="PF09346">
    <property type="entry name" value="SMI1_KNR4"/>
    <property type="match status" value="1"/>
</dbReference>
<accession>A0A9Q4DMF5</accession>
<evidence type="ECO:0000259" key="1">
    <source>
        <dbReference type="Pfam" id="PF09346"/>
    </source>
</evidence>